<dbReference type="EMBL" id="KY073746">
    <property type="protein sequence ID" value="APD51491.1"/>
    <property type="molecule type" value="Genomic_RNA"/>
</dbReference>
<keyword evidence="7" id="KW-0261">Viral envelope protein</keyword>
<keyword evidence="3" id="KW-0732">Signal</keyword>
<dbReference type="Pfam" id="PF01601">
    <property type="entry name" value="CoV_S2"/>
    <property type="match status" value="1"/>
</dbReference>
<dbReference type="Pfam" id="PF01600">
    <property type="entry name" value="CoV_S1"/>
    <property type="match status" value="1"/>
</dbReference>
<evidence type="ECO:0000256" key="2">
    <source>
        <dbReference type="ARBA" id="ARBA00022692"/>
    </source>
</evidence>
<dbReference type="InterPro" id="IPR002551">
    <property type="entry name" value="Spike_S1_CoV"/>
</dbReference>
<evidence type="ECO:0000259" key="16">
    <source>
        <dbReference type="PROSITE" id="PS51923"/>
    </source>
</evidence>
<dbReference type="GO" id="GO:0044173">
    <property type="term" value="C:host cell endoplasmic reticulum-Golgi intermediate compartment membrane"/>
    <property type="evidence" value="ECO:0007669"/>
    <property type="project" value="UniProtKB-SubCell"/>
</dbReference>
<keyword evidence="11 15" id="KW-0472">Membrane</keyword>
<reference evidence="18" key="1">
    <citation type="submission" date="2016-11" db="EMBL/GenBank/DDBJ databases">
        <title>Surveillance of bat coronaviruses in Kenya identifies relatives of human coronaviruses NL63 and 229E and their recombination history.</title>
        <authorList>
            <person name="Tao Y."/>
            <person name="Shi M."/>
            <person name="Chommanard C."/>
            <person name="Queen K."/>
            <person name="Zhang J."/>
            <person name="Markotter W."/>
            <person name="Kuzmin I.V."/>
            <person name="Holmes E.C."/>
            <person name="Tong S."/>
        </authorList>
    </citation>
    <scope>NUCLEOTIDE SEQUENCE</scope>
    <source>
        <strain evidence="18">BtKYNL63-15</strain>
    </source>
</reference>
<evidence type="ECO:0000256" key="7">
    <source>
        <dbReference type="ARBA" id="ARBA00022879"/>
    </source>
</evidence>
<dbReference type="InterPro" id="IPR002552">
    <property type="entry name" value="Spike_S2_CoV"/>
</dbReference>
<dbReference type="SUPFAM" id="SSF111474">
    <property type="entry name" value="Coronavirus S2 glycoprotein"/>
    <property type="match status" value="2"/>
</dbReference>
<evidence type="ECO:0000259" key="17">
    <source>
        <dbReference type="PROSITE" id="PS51924"/>
    </source>
</evidence>
<evidence type="ECO:0000256" key="5">
    <source>
        <dbReference type="ARBA" id="ARBA00022844"/>
    </source>
</evidence>
<sequence length="1377" mass="152188">MIILFFLLFSVASCAFTGNDCNGKLNTFEHLKLGLPPSSSNFISGYLPTPSNWSCQSGQNNFRGARGIFIRYHSGAEKFEVGISPTPFSDKEYSLYMYWRGNNPDNRYAQLRVCKWRYPFNLTGDRWPERGVDCLIKTSFLLYFEHGKPNIIGLTWAGDRLRLHGLKTTRSFYLPNRWDTLSFRCYLTQSCVFQPVFHMSTFNVTTNADGLITDYELCQECDGFPRHVFAVEEGGLIPADFDYTNWFLLTNTSSLIDGRVVSSQPLRINCLWPVPALASTAALVNFTISDRQRCNGFVEENVTSDVLRFSLNFSSDQRVLGGVGSVTLYGLESPDFQISFSCVNDTDPYTRDHKIIFGPVPEPYYCFAGFNGSFTFVGMLPPVLREIAVSRLGAIYLNGYRVFQTVPLSGVYFNVTGHNGSDFWTVAYTSYADVLVEVNSTSITRVAYCDSPYDKLKCQQLSFDLPNGFYPATSIFMEKPKRTFVSLPQHFTHSFVQLYVTYSNRGGSSHTPPTSHAVRFIGYNDTTGEMYNVSERTVCIQTTQFTTNLTFDAPDPIWVHPNWSQPASLYYELSITSVDCPFNFKTLNDYVTFESICFSLDAIPGACSLKINKVWSTYVLPFSALYVTYKVGNTITGVPQPNVGVLDQSVVHLGECTDYTIYGNSGRGVIRKTNSTYLSGLYYTSNSGMLLGYKNSTTGEIFSVVPCDPSVQAVVIDGEIVGAMSSSENLTLALEMNYTTVTPTFYYHSMANNTCDNPVLVYSAIGVCADGSLTAVKPKTGLDQPQPIVYANITIPVNFSFSVETEYLQMTMTPVSVDCSVYVCNGNPQCLRLLTQYASACSTIEQALQLSARLEAFEVNQAITISETAVSLANVTYFDSYNLSSVLPKANGRSVIEDILFDKVVTSGLGTVDADYKECSKGLFLADTVCSQYYNGIMVLPGVVDAEKMAMYTASLTGGMVMGGLTAAAAIPFSLAVQARLNYVALQTDVLQKNQQILAESFNNAIGNITNAFSEVNNALQQTSDAISTVAQALNKVQSVVNEQGAALSQLTRQLASNFQAISASLTDIYNRLDGLAADAQADRLINGRLAALNAFVTQTLTKYTDVRASRLLAQQKINECVKSQSKRFGFCGNGTHVFSIPNAAPNGILFFHTVLVPTDFVTVAAWSGVCIDDKGFVLRDFSNVLFQNTDGTYLVTSRDMYEPRVPQASDFVQITGCDVSFVNTSDVNVTDIIPDYIDVNKTLADLLNKLPNASIPNLGVEQYNQTILNLTGEINELDRRAEAIENSTKRLQELINNINSTLVDLEWLNRFENYVKWPWWVWLIIGLAIIFTASLLVFCCISTGCCGCCSCMASSLGGCCSATKLHPYEFEKVHVQ</sequence>
<dbReference type="CDD" id="cd22369">
    <property type="entry name" value="alphaCoV_Spike_SD1-2_S1-S2_S2"/>
    <property type="match status" value="1"/>
</dbReference>
<organism evidence="18">
    <name type="scientific">NL63-related bat coronavirus</name>
    <dbReference type="NCBI Taxonomy" id="1920748"/>
    <lineage>
        <taxon>Viruses</taxon>
        <taxon>Riboviria</taxon>
        <taxon>Orthornavirae</taxon>
        <taxon>Pisuviricota</taxon>
        <taxon>Pisoniviricetes</taxon>
        <taxon>Nidovirales</taxon>
        <taxon>Cornidovirineae</taxon>
        <taxon>Coronaviridae</taxon>
        <taxon>Orthocoronavirinae</taxon>
        <taxon>Alphacoronavirus</taxon>
        <taxon>Setracovirus</taxon>
        <taxon>Alphacoronavirus triaenopis</taxon>
        <taxon>NL63-related bat coronavirus strain BtKYNL63-9b</taxon>
    </lineage>
</organism>
<evidence type="ECO:0000256" key="3">
    <source>
        <dbReference type="ARBA" id="ARBA00022729"/>
    </source>
</evidence>
<evidence type="ECO:0000256" key="4">
    <source>
        <dbReference type="ARBA" id="ARBA00022804"/>
    </source>
</evidence>
<keyword evidence="6" id="KW-1043">Host membrane</keyword>
<keyword evidence="10 14" id="KW-0175">Coiled coil</keyword>
<dbReference type="GO" id="GO:0019031">
    <property type="term" value="C:viral envelope"/>
    <property type="evidence" value="ECO:0007669"/>
    <property type="project" value="UniProtKB-KW"/>
</dbReference>
<evidence type="ECO:0000256" key="11">
    <source>
        <dbReference type="ARBA" id="ARBA00023136"/>
    </source>
</evidence>
<dbReference type="InterPro" id="IPR044873">
    <property type="entry name" value="Spike_S2_CoV_HR1"/>
</dbReference>
<keyword evidence="4" id="KW-1161">Viral attachment to host cell</keyword>
<keyword evidence="8 15" id="KW-1133">Transmembrane helix</keyword>
<evidence type="ECO:0000256" key="8">
    <source>
        <dbReference type="ARBA" id="ARBA00022989"/>
    </source>
</evidence>
<evidence type="ECO:0000256" key="14">
    <source>
        <dbReference type="SAM" id="Coils"/>
    </source>
</evidence>
<feature type="domain" description="Coronavirus spike (S) glycoprotein S2 subunit heptad repeat 1 (HR1) region profile" evidence="16">
    <location>
        <begin position="971"/>
        <end position="1090"/>
    </location>
</feature>
<proteinExistence type="predicted"/>
<evidence type="ECO:0000313" key="18">
    <source>
        <dbReference type="EMBL" id="APD51491.1"/>
    </source>
</evidence>
<dbReference type="Pfam" id="PF19209">
    <property type="entry name" value="CoV_S1_C"/>
    <property type="match status" value="1"/>
</dbReference>
<evidence type="ECO:0000256" key="1">
    <source>
        <dbReference type="ARBA" id="ARBA00022581"/>
    </source>
</evidence>
<dbReference type="GO" id="GO:0039654">
    <property type="term" value="P:fusion of virus membrane with host endosome membrane"/>
    <property type="evidence" value="ECO:0007669"/>
    <property type="project" value="InterPro"/>
</dbReference>
<evidence type="ECO:0000256" key="10">
    <source>
        <dbReference type="ARBA" id="ARBA00023054"/>
    </source>
</evidence>
<feature type="transmembrane region" description="Helical" evidence="15">
    <location>
        <begin position="1320"/>
        <end position="1339"/>
    </location>
</feature>
<feature type="domain" description="Coronavirus spike (S) glycoprotein S2 subunit heptad repeat 2 (HR2) region profile" evidence="17">
    <location>
        <begin position="1235"/>
        <end position="1331"/>
    </location>
</feature>
<dbReference type="InterPro" id="IPR043473">
    <property type="entry name" value="S2_sf_CoV"/>
</dbReference>
<evidence type="ECO:0000256" key="6">
    <source>
        <dbReference type="ARBA" id="ARBA00022870"/>
    </source>
</evidence>
<evidence type="ECO:0000256" key="13">
    <source>
        <dbReference type="ARBA" id="ARBA00023296"/>
    </source>
</evidence>
<dbReference type="GO" id="GO:0055036">
    <property type="term" value="C:virion membrane"/>
    <property type="evidence" value="ECO:0007669"/>
    <property type="project" value="UniProtKB-SubCell"/>
</dbReference>
<dbReference type="Gene3D" id="2.60.40.3130">
    <property type="match status" value="1"/>
</dbReference>
<name>A0A1L2KGD0_9ALPC</name>
<keyword evidence="2 15" id="KW-0812">Transmembrane</keyword>
<dbReference type="InterPro" id="IPR044874">
    <property type="entry name" value="Spike_S2_CoV_HR2"/>
</dbReference>
<dbReference type="PROSITE" id="PS51923">
    <property type="entry name" value="COV_S2_HR1"/>
    <property type="match status" value="1"/>
</dbReference>
<evidence type="ECO:0000256" key="15">
    <source>
        <dbReference type="SAM" id="Phobius"/>
    </source>
</evidence>
<protein>
    <submittedName>
        <fullName evidence="18">S protein</fullName>
    </submittedName>
</protein>
<gene>
    <name evidence="18" type="primary">S</name>
</gene>
<dbReference type="GO" id="GO:0016020">
    <property type="term" value="C:membrane"/>
    <property type="evidence" value="ECO:0007669"/>
    <property type="project" value="InterPro"/>
</dbReference>
<dbReference type="Gene3D" id="1.20.5.300">
    <property type="match status" value="2"/>
</dbReference>
<keyword evidence="12" id="KW-0325">Glycoprotein</keyword>
<dbReference type="GO" id="GO:0046813">
    <property type="term" value="P:receptor-mediated virion attachment to host cell"/>
    <property type="evidence" value="ECO:0007669"/>
    <property type="project" value="InterPro"/>
</dbReference>
<dbReference type="GO" id="GO:0075509">
    <property type="term" value="P:endocytosis involved in viral entry into host cell"/>
    <property type="evidence" value="ECO:0007669"/>
    <property type="project" value="InterPro"/>
</dbReference>
<keyword evidence="13" id="KW-1160">Virus entry into host cell</keyword>
<evidence type="ECO:0000256" key="9">
    <source>
        <dbReference type="ARBA" id="ARBA00023026"/>
    </source>
</evidence>
<feature type="coiled-coil region" evidence="14">
    <location>
        <begin position="1261"/>
        <end position="1298"/>
    </location>
</feature>
<dbReference type="InterPro" id="IPR043614">
    <property type="entry name" value="Spike_S2_CoV_C"/>
</dbReference>
<evidence type="ECO:0000256" key="12">
    <source>
        <dbReference type="ARBA" id="ARBA00023180"/>
    </source>
</evidence>
<dbReference type="Pfam" id="PF19214">
    <property type="entry name" value="CoV_S2_C"/>
    <property type="match status" value="1"/>
</dbReference>
<keyword evidence="9" id="KW-0843">Virulence</keyword>
<dbReference type="PROSITE" id="PS51924">
    <property type="entry name" value="COV_S2_HR2"/>
    <property type="match status" value="1"/>
</dbReference>
<dbReference type="InterPro" id="IPR043607">
    <property type="entry name" value="CoV_S1_C"/>
</dbReference>
<dbReference type="GO" id="GO:0019064">
    <property type="term" value="P:fusion of virus membrane with host plasma membrane"/>
    <property type="evidence" value="ECO:0007669"/>
    <property type="project" value="InterPro"/>
</dbReference>
<accession>A0A1L2KGD0</accession>
<dbReference type="SMR" id="A0A1L2KGD0"/>
<keyword evidence="1" id="KW-0945">Host-virus interaction</keyword>
<keyword evidence="5" id="KW-0946">Virion</keyword>